<evidence type="ECO:0000313" key="3">
    <source>
        <dbReference type="Proteomes" id="UP000178577"/>
    </source>
</evidence>
<dbReference type="Pfam" id="PF18765">
    <property type="entry name" value="Polbeta"/>
    <property type="match status" value="1"/>
</dbReference>
<dbReference type="PANTHER" id="PTHR43449">
    <property type="entry name" value="NUCLEOTIDYLTRANSFERASE"/>
    <property type="match status" value="1"/>
</dbReference>
<gene>
    <name evidence="2" type="ORF">A2693_03915</name>
</gene>
<evidence type="ECO:0000313" key="2">
    <source>
        <dbReference type="EMBL" id="OGD87698.1"/>
    </source>
</evidence>
<organism evidence="2 3">
    <name type="scientific">Candidatus Curtissbacteria bacterium RIFCSPHIGHO2_01_FULL_40_12</name>
    <dbReference type="NCBI Taxonomy" id="1797710"/>
    <lineage>
        <taxon>Bacteria</taxon>
        <taxon>Candidatus Curtissiibacteriota</taxon>
    </lineage>
</organism>
<comment type="caution">
    <text evidence="2">The sequence shown here is derived from an EMBL/GenBank/DDBJ whole genome shotgun (WGS) entry which is preliminary data.</text>
</comment>
<dbReference type="Gene3D" id="3.30.460.10">
    <property type="entry name" value="Beta Polymerase, domain 2"/>
    <property type="match status" value="1"/>
</dbReference>
<dbReference type="InterPro" id="IPR043519">
    <property type="entry name" value="NT_sf"/>
</dbReference>
<accession>A0A1F5G768</accession>
<proteinExistence type="predicted"/>
<dbReference type="AlphaFoldDB" id="A0A1F5G768"/>
<sequence length="107" mass="12598">MTKKRQLSQELERIVSVLKAGYHPEKIVIYGSLAGGEVNRWSDLDLMVIKKTSKRFYDRIGEVLQLIKPRRPVDVLVYTPKEYQQMKRDSWFVNEEIVKKGRIVYAV</sequence>
<evidence type="ECO:0000259" key="1">
    <source>
        <dbReference type="Pfam" id="PF18765"/>
    </source>
</evidence>
<name>A0A1F5G768_9BACT</name>
<feature type="domain" description="Polymerase beta nucleotidyltransferase" evidence="1">
    <location>
        <begin position="12"/>
        <end position="105"/>
    </location>
</feature>
<dbReference type="PANTHER" id="PTHR43449:SF1">
    <property type="entry name" value="POLYMERASE BETA NUCLEOTIDYLTRANSFERASE DOMAIN-CONTAINING PROTEIN"/>
    <property type="match status" value="1"/>
</dbReference>
<protein>
    <recommendedName>
        <fullName evidence="1">Polymerase beta nucleotidyltransferase domain-containing protein</fullName>
    </recommendedName>
</protein>
<dbReference type="SUPFAM" id="SSF81301">
    <property type="entry name" value="Nucleotidyltransferase"/>
    <property type="match status" value="1"/>
</dbReference>
<reference evidence="2 3" key="1">
    <citation type="journal article" date="2016" name="Nat. Commun.">
        <title>Thousands of microbial genomes shed light on interconnected biogeochemical processes in an aquifer system.</title>
        <authorList>
            <person name="Anantharaman K."/>
            <person name="Brown C.T."/>
            <person name="Hug L.A."/>
            <person name="Sharon I."/>
            <person name="Castelle C.J."/>
            <person name="Probst A.J."/>
            <person name="Thomas B.C."/>
            <person name="Singh A."/>
            <person name="Wilkins M.J."/>
            <person name="Karaoz U."/>
            <person name="Brodie E.L."/>
            <person name="Williams K.H."/>
            <person name="Hubbard S.S."/>
            <person name="Banfield J.F."/>
        </authorList>
    </citation>
    <scope>NUCLEOTIDE SEQUENCE [LARGE SCALE GENOMIC DNA]</scope>
</reference>
<dbReference type="InterPro" id="IPR041633">
    <property type="entry name" value="Polbeta"/>
</dbReference>
<dbReference type="CDD" id="cd05403">
    <property type="entry name" value="NT_KNTase_like"/>
    <property type="match status" value="1"/>
</dbReference>
<dbReference type="Proteomes" id="UP000178577">
    <property type="component" value="Unassembled WGS sequence"/>
</dbReference>
<dbReference type="EMBL" id="MFAY01000055">
    <property type="protein sequence ID" value="OGD87698.1"/>
    <property type="molecule type" value="Genomic_DNA"/>
</dbReference>